<evidence type="ECO:0000313" key="3">
    <source>
        <dbReference type="Proteomes" id="UP001163152"/>
    </source>
</evidence>
<keyword evidence="2" id="KW-0328">Glycosyltransferase</keyword>
<organism evidence="2 3">
    <name type="scientific">Thermocoleostomius sinensis A174</name>
    <dbReference type="NCBI Taxonomy" id="2016057"/>
    <lineage>
        <taxon>Bacteria</taxon>
        <taxon>Bacillati</taxon>
        <taxon>Cyanobacteriota</taxon>
        <taxon>Cyanophyceae</taxon>
        <taxon>Oculatellales</taxon>
        <taxon>Oculatellaceae</taxon>
        <taxon>Thermocoleostomius</taxon>
    </lineage>
</organism>
<keyword evidence="1" id="KW-1133">Transmembrane helix</keyword>
<dbReference type="EMBL" id="CP113797">
    <property type="protein sequence ID" value="WAL62543.1"/>
    <property type="molecule type" value="Genomic_DNA"/>
</dbReference>
<dbReference type="RefSeq" id="WP_268612883.1">
    <property type="nucleotide sequence ID" value="NZ_CP113797.1"/>
</dbReference>
<keyword evidence="3" id="KW-1185">Reference proteome</keyword>
<feature type="transmembrane region" description="Helical" evidence="1">
    <location>
        <begin position="310"/>
        <end position="331"/>
    </location>
</feature>
<dbReference type="EC" id="2.4.-.-" evidence="2"/>
<accession>A0A9E8ZJU2</accession>
<dbReference type="PANTHER" id="PTHR48090:SF6">
    <property type="entry name" value="SLR5056 PROTEIN"/>
    <property type="match status" value="1"/>
</dbReference>
<dbReference type="CDD" id="cd06438">
    <property type="entry name" value="EpsO_like"/>
    <property type="match status" value="1"/>
</dbReference>
<protein>
    <submittedName>
        <fullName evidence="2">Glycosyltransferase</fullName>
        <ecNumber evidence="2">2.4.-.-</ecNumber>
    </submittedName>
</protein>
<proteinExistence type="predicted"/>
<gene>
    <name evidence="2" type="ORF">OXH18_11285</name>
</gene>
<sequence>MILSVLIWILLALAALLAIPITVFWLECVAAFFPTHTVTKSAYSSPIKTAILIPAHNEASGIQRVLEDLAPQLSDCHQLVVIADNCTDETANMARSLGVTVIERQDATRRGKGYALDFGVRFLANQPNGEVPEVVVVVDADCILQPGTLPRIVEQAAKTGRPVQAIYLMEQPIQPKPRDAVSALAFLVKNWVRPRGLARLQIPCSLTGTGMAFPWTVIQSAKLASGNIVEDMQLGVDLAIAGYPPMFCDHTRVTGLLPQQDQAAKKQRTRWEHGHLQTILTQVPKLLQAALSQRRFDLFAIAFDLSIPPLSLLVLLWMVMTGLSLLIGLVGLSWLPGLLMAIEGGLIITAILMAWLGFGRTELPAQALLAAPLYLLWKIPLYFAFLVRPQTEWIRTARDPVKSSSSQN</sequence>
<feature type="transmembrane region" description="Helical" evidence="1">
    <location>
        <begin position="338"/>
        <end position="358"/>
    </location>
</feature>
<dbReference type="InterPro" id="IPR050256">
    <property type="entry name" value="Glycosyltransferase_2"/>
</dbReference>
<keyword evidence="1" id="KW-0472">Membrane</keyword>
<dbReference type="KEGG" id="tsin:OXH18_11285"/>
<dbReference type="Gene3D" id="3.90.550.10">
    <property type="entry name" value="Spore Coat Polysaccharide Biosynthesis Protein SpsA, Chain A"/>
    <property type="match status" value="1"/>
</dbReference>
<dbReference type="Pfam" id="PF13641">
    <property type="entry name" value="Glyco_tranf_2_3"/>
    <property type="match status" value="1"/>
</dbReference>
<keyword evidence="2" id="KW-0808">Transferase</keyword>
<evidence type="ECO:0000313" key="2">
    <source>
        <dbReference type="EMBL" id="WAL62543.1"/>
    </source>
</evidence>
<dbReference type="InterPro" id="IPR029044">
    <property type="entry name" value="Nucleotide-diphossugar_trans"/>
</dbReference>
<dbReference type="Proteomes" id="UP001163152">
    <property type="component" value="Chromosome"/>
</dbReference>
<evidence type="ECO:0000256" key="1">
    <source>
        <dbReference type="SAM" id="Phobius"/>
    </source>
</evidence>
<reference evidence="2" key="1">
    <citation type="submission" date="2022-12" db="EMBL/GenBank/DDBJ databases">
        <title>Polyphasic identification of a Novel Hot-Spring Cyanobacterium Ocullathermofonsia sinensis gen nov. sp. nov. and Genomic Insights on its Adaptations to the Thermal Habitat.</title>
        <authorList>
            <person name="Daroch M."/>
            <person name="Tang J."/>
            <person name="Jiang Y."/>
        </authorList>
    </citation>
    <scope>NUCLEOTIDE SEQUENCE</scope>
    <source>
        <strain evidence="2">PKUAC-SCTA174</strain>
    </source>
</reference>
<dbReference type="SUPFAM" id="SSF53448">
    <property type="entry name" value="Nucleotide-diphospho-sugar transferases"/>
    <property type="match status" value="1"/>
</dbReference>
<feature type="transmembrane region" description="Helical" evidence="1">
    <location>
        <begin position="364"/>
        <end position="387"/>
    </location>
</feature>
<name>A0A9E8ZJU2_9CYAN</name>
<dbReference type="AlphaFoldDB" id="A0A9E8ZJU2"/>
<dbReference type="GO" id="GO:0016757">
    <property type="term" value="F:glycosyltransferase activity"/>
    <property type="evidence" value="ECO:0007669"/>
    <property type="project" value="UniProtKB-KW"/>
</dbReference>
<dbReference type="PANTHER" id="PTHR48090">
    <property type="entry name" value="UNDECAPRENYL-PHOSPHATE 4-DEOXY-4-FORMAMIDO-L-ARABINOSE TRANSFERASE-RELATED"/>
    <property type="match status" value="1"/>
</dbReference>
<keyword evidence="1" id="KW-0812">Transmembrane</keyword>